<dbReference type="Gene3D" id="3.40.50.1820">
    <property type="entry name" value="alpha/beta hydrolase"/>
    <property type="match status" value="2"/>
</dbReference>
<dbReference type="PANTHER" id="PTHR34853:SF1">
    <property type="entry name" value="LIPASE 5"/>
    <property type="match status" value="1"/>
</dbReference>
<name>A0ABR5IDN9_9ACTN</name>
<sequence length="368" mass="38963">MEVPRAATTGPGTVSWAQTMPILDRRISAATSLAVRVEYSSTDRDNNPTVVTGGLFVPAGQAPQGGWPIIGFGHATVGVLSECGPTLDSSLRGAADLVYVLLAQGYAVAVSDYQGLGTPGDAEPTHPYLDATTEGHNIIDSVRAMRQMSPSNTSDKWAGFGVSQGGQAAWASNVLAASYGKGLDLVGSVAISPPADISKLSDKAWSSNLTKDQYGLYQWLLLALKHENPDLDLDSYRRGSATTNWNALSQCAARYSQERQQAADALTDADLRPDSTTSREQLEQLLRERGLPEGLPTAPILVMYGGKDTLIDADWTTAVIGANCSAGANLVVSFQPDRGHADVDPGIAISWLEQRMQGSRTPSGCTNI</sequence>
<dbReference type="Pfam" id="PF03583">
    <property type="entry name" value="LIP"/>
    <property type="match status" value="1"/>
</dbReference>
<dbReference type="PANTHER" id="PTHR34853">
    <property type="match status" value="1"/>
</dbReference>
<evidence type="ECO:0000313" key="1">
    <source>
        <dbReference type="EMBL" id="KNA91703.1"/>
    </source>
</evidence>
<evidence type="ECO:0000313" key="2">
    <source>
        <dbReference type="Proteomes" id="UP000037247"/>
    </source>
</evidence>
<protein>
    <recommendedName>
        <fullName evidence="3">Lipase</fullName>
    </recommendedName>
</protein>
<dbReference type="InterPro" id="IPR029058">
    <property type="entry name" value="AB_hydrolase_fold"/>
</dbReference>
<dbReference type="InterPro" id="IPR005152">
    <property type="entry name" value="Lipase_secreted"/>
</dbReference>
<reference evidence="1 2" key="1">
    <citation type="submission" date="2015-05" db="EMBL/GenBank/DDBJ databases">
        <title>Draft genome sequence of the bacterium Gordonia jacobaea a new member of the Gordonia genus.</title>
        <authorList>
            <person name="Jimenez-Galisteo G."/>
            <person name="Dominguez A."/>
            <person name="Munoz E."/>
            <person name="Vinas M."/>
        </authorList>
    </citation>
    <scope>NUCLEOTIDE SEQUENCE [LARGE SCALE GENOMIC DNA]</scope>
    <source>
        <strain evidence="2">mv1</strain>
    </source>
</reference>
<dbReference type="SUPFAM" id="SSF53474">
    <property type="entry name" value="alpha/beta-Hydrolases"/>
    <property type="match status" value="1"/>
</dbReference>
<dbReference type="EMBL" id="LDTZ01000016">
    <property type="protein sequence ID" value="KNA91703.1"/>
    <property type="molecule type" value="Genomic_DNA"/>
</dbReference>
<evidence type="ECO:0008006" key="3">
    <source>
        <dbReference type="Google" id="ProtNLM"/>
    </source>
</evidence>
<gene>
    <name evidence="1" type="ORF">ABW18_08825</name>
</gene>
<proteinExistence type="predicted"/>
<keyword evidence="2" id="KW-1185">Reference proteome</keyword>
<dbReference type="Proteomes" id="UP000037247">
    <property type="component" value="Unassembled WGS sequence"/>
</dbReference>
<dbReference type="PIRSF" id="PIRSF029171">
    <property type="entry name" value="Esterase_LipA"/>
    <property type="match status" value="1"/>
</dbReference>
<organism evidence="1 2">
    <name type="scientific">Gordonia jacobaea</name>
    <dbReference type="NCBI Taxonomy" id="122202"/>
    <lineage>
        <taxon>Bacteria</taxon>
        <taxon>Bacillati</taxon>
        <taxon>Actinomycetota</taxon>
        <taxon>Actinomycetes</taxon>
        <taxon>Mycobacteriales</taxon>
        <taxon>Gordoniaceae</taxon>
        <taxon>Gordonia</taxon>
    </lineage>
</organism>
<accession>A0ABR5IDN9</accession>
<comment type="caution">
    <text evidence="1">The sequence shown here is derived from an EMBL/GenBank/DDBJ whole genome shotgun (WGS) entry which is preliminary data.</text>
</comment>